<proteinExistence type="predicted"/>
<reference evidence="1 2" key="4">
    <citation type="journal article" date="2011" name="BMC Genomics">
        <title>RNA-Seq improves annotation of protein-coding genes in the cucumber genome.</title>
        <authorList>
            <person name="Li Z."/>
            <person name="Zhang Z."/>
            <person name="Yan P."/>
            <person name="Huang S."/>
            <person name="Fei Z."/>
            <person name="Lin K."/>
        </authorList>
    </citation>
    <scope>NUCLEOTIDE SEQUENCE [LARGE SCALE GENOMIC DNA]</scope>
    <source>
        <strain evidence="2">cv. 9930</strain>
    </source>
</reference>
<protein>
    <submittedName>
        <fullName evidence="1">Uncharacterized protein</fullName>
    </submittedName>
</protein>
<evidence type="ECO:0000313" key="2">
    <source>
        <dbReference type="Proteomes" id="UP000029981"/>
    </source>
</evidence>
<gene>
    <name evidence="1" type="ORF">Csa_7G062890</name>
</gene>
<dbReference type="Gramene" id="KGN43723">
    <property type="protein sequence ID" value="KGN43723"/>
    <property type="gene ID" value="Csa_7G062890"/>
</dbReference>
<sequence length="118" mass="13412">MKSWSLCRIEEEEEEVEGFKEGFGDDHKCRNVYFNMGFVALGILKVGLENVNDRMPNCSQKNVVVSTDVKMLNCINLSIQLLILLQSPVDLYCSTVINFDILPDLLIDVLDTKHNLFA</sequence>
<dbReference type="Proteomes" id="UP000029981">
    <property type="component" value="Chromosome 7"/>
</dbReference>
<reference evidence="1 2" key="2">
    <citation type="journal article" date="2009" name="PLoS ONE">
        <title>An integrated genetic and cytogenetic map of the cucumber genome.</title>
        <authorList>
            <person name="Ren Y."/>
            <person name="Zhang Z."/>
            <person name="Liu J."/>
            <person name="Staub J.E."/>
            <person name="Han Y."/>
            <person name="Cheng Z."/>
            <person name="Li X."/>
            <person name="Lu J."/>
            <person name="Miao H."/>
            <person name="Kang H."/>
            <person name="Xie B."/>
            <person name="Gu X."/>
            <person name="Wang X."/>
            <person name="Du Y."/>
            <person name="Jin W."/>
            <person name="Huang S."/>
        </authorList>
    </citation>
    <scope>NUCLEOTIDE SEQUENCE [LARGE SCALE GENOMIC DNA]</scope>
    <source>
        <strain evidence="2">cv. 9930</strain>
    </source>
</reference>
<reference evidence="1 2" key="3">
    <citation type="journal article" date="2010" name="BMC Genomics">
        <title>Transcriptome sequencing and comparative analysis of cucumber flowers with different sex types.</title>
        <authorList>
            <person name="Guo S."/>
            <person name="Zheng Y."/>
            <person name="Joung J.G."/>
            <person name="Liu S."/>
            <person name="Zhang Z."/>
            <person name="Crasta O.R."/>
            <person name="Sobral B.W."/>
            <person name="Xu Y."/>
            <person name="Huang S."/>
            <person name="Fei Z."/>
        </authorList>
    </citation>
    <scope>NUCLEOTIDE SEQUENCE [LARGE SCALE GENOMIC DNA]</scope>
    <source>
        <strain evidence="2">cv. 9930</strain>
    </source>
</reference>
<dbReference type="AlphaFoldDB" id="A0A0A0K2J9"/>
<keyword evidence="2" id="KW-1185">Reference proteome</keyword>
<accession>A0A0A0K2J9</accession>
<name>A0A0A0K2J9_CUCSA</name>
<organism evidence="1 2">
    <name type="scientific">Cucumis sativus</name>
    <name type="common">Cucumber</name>
    <dbReference type="NCBI Taxonomy" id="3659"/>
    <lineage>
        <taxon>Eukaryota</taxon>
        <taxon>Viridiplantae</taxon>
        <taxon>Streptophyta</taxon>
        <taxon>Embryophyta</taxon>
        <taxon>Tracheophyta</taxon>
        <taxon>Spermatophyta</taxon>
        <taxon>Magnoliopsida</taxon>
        <taxon>eudicotyledons</taxon>
        <taxon>Gunneridae</taxon>
        <taxon>Pentapetalae</taxon>
        <taxon>rosids</taxon>
        <taxon>fabids</taxon>
        <taxon>Cucurbitales</taxon>
        <taxon>Cucurbitaceae</taxon>
        <taxon>Benincaseae</taxon>
        <taxon>Cucumis</taxon>
    </lineage>
</organism>
<dbReference type="EMBL" id="CM002928">
    <property type="protein sequence ID" value="KGN43723.1"/>
    <property type="molecule type" value="Genomic_DNA"/>
</dbReference>
<evidence type="ECO:0000313" key="1">
    <source>
        <dbReference type="EMBL" id="KGN43723.1"/>
    </source>
</evidence>
<reference evidence="1 2" key="1">
    <citation type="journal article" date="2009" name="Nat. Genet.">
        <title>The genome of the cucumber, Cucumis sativus L.</title>
        <authorList>
            <person name="Huang S."/>
            <person name="Li R."/>
            <person name="Zhang Z."/>
            <person name="Li L."/>
            <person name="Gu X."/>
            <person name="Fan W."/>
            <person name="Lucas W.J."/>
            <person name="Wang X."/>
            <person name="Xie B."/>
            <person name="Ni P."/>
            <person name="Ren Y."/>
            <person name="Zhu H."/>
            <person name="Li J."/>
            <person name="Lin K."/>
            <person name="Jin W."/>
            <person name="Fei Z."/>
            <person name="Li G."/>
            <person name="Staub J."/>
            <person name="Kilian A."/>
            <person name="van der Vossen E.A."/>
            <person name="Wu Y."/>
            <person name="Guo J."/>
            <person name="He J."/>
            <person name="Jia Z."/>
            <person name="Ren Y."/>
            <person name="Tian G."/>
            <person name="Lu Y."/>
            <person name="Ruan J."/>
            <person name="Qian W."/>
            <person name="Wang M."/>
            <person name="Huang Q."/>
            <person name="Li B."/>
            <person name="Xuan Z."/>
            <person name="Cao J."/>
            <person name="Asan"/>
            <person name="Wu Z."/>
            <person name="Zhang J."/>
            <person name="Cai Q."/>
            <person name="Bai Y."/>
            <person name="Zhao B."/>
            <person name="Han Y."/>
            <person name="Li Y."/>
            <person name="Li X."/>
            <person name="Wang S."/>
            <person name="Shi Q."/>
            <person name="Liu S."/>
            <person name="Cho W.K."/>
            <person name="Kim J.Y."/>
            <person name="Xu Y."/>
            <person name="Heller-Uszynska K."/>
            <person name="Miao H."/>
            <person name="Cheng Z."/>
            <person name="Zhang S."/>
            <person name="Wu J."/>
            <person name="Yang Y."/>
            <person name="Kang H."/>
            <person name="Li M."/>
            <person name="Liang H."/>
            <person name="Ren X."/>
            <person name="Shi Z."/>
            <person name="Wen M."/>
            <person name="Jian M."/>
            <person name="Yang H."/>
            <person name="Zhang G."/>
            <person name="Yang Z."/>
            <person name="Chen R."/>
            <person name="Liu S."/>
            <person name="Li J."/>
            <person name="Ma L."/>
            <person name="Liu H."/>
            <person name="Zhou Y."/>
            <person name="Zhao J."/>
            <person name="Fang X."/>
            <person name="Li G."/>
            <person name="Fang L."/>
            <person name="Li Y."/>
            <person name="Liu D."/>
            <person name="Zheng H."/>
            <person name="Zhang Y."/>
            <person name="Qin N."/>
            <person name="Li Z."/>
            <person name="Yang G."/>
            <person name="Yang S."/>
            <person name="Bolund L."/>
            <person name="Kristiansen K."/>
            <person name="Zheng H."/>
            <person name="Li S."/>
            <person name="Zhang X."/>
            <person name="Yang H."/>
            <person name="Wang J."/>
            <person name="Sun R."/>
            <person name="Zhang B."/>
            <person name="Jiang S."/>
            <person name="Wang J."/>
            <person name="Du Y."/>
            <person name="Li S."/>
        </authorList>
    </citation>
    <scope>NUCLEOTIDE SEQUENCE [LARGE SCALE GENOMIC DNA]</scope>
    <source>
        <strain evidence="2">cv. 9930</strain>
    </source>
</reference>